<dbReference type="AlphaFoldDB" id="C8PG45"/>
<name>C8PG45_9BACT</name>
<comment type="caution">
    <text evidence="1">The sequence shown here is derived from an EMBL/GenBank/DDBJ whole genome shotgun (WGS) entry which is preliminary data.</text>
</comment>
<dbReference type="Proteomes" id="UP000005709">
    <property type="component" value="Unassembled WGS sequence"/>
</dbReference>
<evidence type="ECO:0000313" key="2">
    <source>
        <dbReference type="Proteomes" id="UP000005709"/>
    </source>
</evidence>
<dbReference type="EMBL" id="ACYG01000019">
    <property type="protein sequence ID" value="EEV18083.1"/>
    <property type="molecule type" value="Genomic_DNA"/>
</dbReference>
<evidence type="ECO:0000313" key="1">
    <source>
        <dbReference type="EMBL" id="EEV18083.1"/>
    </source>
</evidence>
<reference evidence="1 2" key="1">
    <citation type="submission" date="2009-07" db="EMBL/GenBank/DDBJ databases">
        <authorList>
            <person name="Madupu R."/>
            <person name="Sebastian Y."/>
            <person name="Durkin A.S."/>
            <person name="Torralba M."/>
            <person name="Methe B."/>
            <person name="Sutton G.G."/>
            <person name="Strausberg R.L."/>
            <person name="Nelson K.E."/>
        </authorList>
    </citation>
    <scope>NUCLEOTIDE SEQUENCE [LARGE SCALE GENOMIC DNA]</scope>
    <source>
        <strain evidence="1 2">RM3268</strain>
    </source>
</reference>
<keyword evidence="2" id="KW-1185">Reference proteome</keyword>
<gene>
    <name evidence="1" type="ORF">CAMGR0001_0838</name>
</gene>
<protein>
    <submittedName>
        <fullName evidence="1">Uncharacterized protein</fullName>
    </submittedName>
</protein>
<sequence>MCINFNATKCSGICCSDAQISARFLFGDIVRGCAQRRKSRFHSVTLLI</sequence>
<organism evidence="1 2">
    <name type="scientific">Campylobacter gracilis RM3268</name>
    <dbReference type="NCBI Taxonomy" id="553220"/>
    <lineage>
        <taxon>Bacteria</taxon>
        <taxon>Pseudomonadati</taxon>
        <taxon>Campylobacterota</taxon>
        <taxon>Epsilonproteobacteria</taxon>
        <taxon>Campylobacterales</taxon>
        <taxon>Campylobacteraceae</taxon>
        <taxon>Campylobacter</taxon>
    </lineage>
</organism>
<proteinExistence type="predicted"/>
<accession>C8PG45</accession>